<feature type="compositionally biased region" description="Basic and acidic residues" evidence="1">
    <location>
        <begin position="47"/>
        <end position="64"/>
    </location>
</feature>
<dbReference type="AlphaFoldDB" id="A0A1J1H9Y4"/>
<evidence type="ECO:0000313" key="2">
    <source>
        <dbReference type="EMBL" id="CRH01786.1"/>
    </source>
</evidence>
<evidence type="ECO:0000256" key="1">
    <source>
        <dbReference type="SAM" id="MobiDB-lite"/>
    </source>
</evidence>
<dbReference type="KEGG" id="prel:PRELSG_1268200"/>
<protein>
    <submittedName>
        <fullName evidence="2">Uncharacterized protein</fullName>
    </submittedName>
</protein>
<gene>
    <name evidence="2" type="ORF">PRELSG_1268200</name>
</gene>
<dbReference type="OrthoDB" id="369006at2759"/>
<feature type="region of interest" description="Disordered" evidence="1">
    <location>
        <begin position="44"/>
        <end position="65"/>
    </location>
</feature>
<dbReference type="VEuPathDB" id="PlasmoDB:PRELSG_1268200"/>
<accession>A0A1J1H9Y4</accession>
<dbReference type="GeneID" id="39737926"/>
<sequence length="381" mass="45778">MDEEILKTLTERELKKIILNEAKNILSQRKFTKNEKDEIFQNNKITENFDNKQNEEKSGDKPGCDESELITYQKKEYSENKNNNFFNLQDFSLKYSKTCEINNLNYENVEYELIISFINTFNNELKYQLKLNNINKHEDKENSIIHKMVNIFMDKLIFYCTHPIICLSQNNNNNNSLFDKEITTHIEIFFKQIEQNNDTDILFKNCLNQILKNIFNFKPNPDDMANWISRQAFVDLIKIIIEENIKRNELCIIYATDLIKKNYKNLDFFQVDNVVVLIEIIQYAIIFLVEKKYNMKNFSFKDEKWFEHFGDLLQLLKNSEWKIFLNQLIVIETFLYDKKRENVKKAFNELYKHKIEAASIKNSSYSKWFKIEMPLSISLFK</sequence>
<keyword evidence="3" id="KW-1185">Reference proteome</keyword>
<proteinExistence type="predicted"/>
<dbReference type="Proteomes" id="UP000220158">
    <property type="component" value="Chromosome 12"/>
</dbReference>
<evidence type="ECO:0000313" key="3">
    <source>
        <dbReference type="Proteomes" id="UP000220158"/>
    </source>
</evidence>
<dbReference type="RefSeq" id="XP_028534785.1">
    <property type="nucleotide sequence ID" value="XM_028678502.1"/>
</dbReference>
<dbReference type="OMA" id="EEWFEHF"/>
<organism evidence="2 3">
    <name type="scientific">Plasmodium relictum</name>
    <dbReference type="NCBI Taxonomy" id="85471"/>
    <lineage>
        <taxon>Eukaryota</taxon>
        <taxon>Sar</taxon>
        <taxon>Alveolata</taxon>
        <taxon>Apicomplexa</taxon>
        <taxon>Aconoidasida</taxon>
        <taxon>Haemosporida</taxon>
        <taxon>Plasmodiidae</taxon>
        <taxon>Plasmodium</taxon>
        <taxon>Plasmodium (Haemamoeba)</taxon>
    </lineage>
</organism>
<reference evidence="2 3" key="1">
    <citation type="submission" date="2015-04" db="EMBL/GenBank/DDBJ databases">
        <authorList>
            <consortium name="Pathogen Informatics"/>
        </authorList>
    </citation>
    <scope>NUCLEOTIDE SEQUENCE [LARGE SCALE GENOMIC DNA]</scope>
    <source>
        <strain evidence="2 3">SGS1</strain>
    </source>
</reference>
<name>A0A1J1H9Y4_PLARL</name>
<dbReference type="EMBL" id="LN835307">
    <property type="protein sequence ID" value="CRH01786.1"/>
    <property type="molecule type" value="Genomic_DNA"/>
</dbReference>